<keyword evidence="3" id="KW-1185">Reference proteome</keyword>
<evidence type="ECO:0000313" key="2">
    <source>
        <dbReference type="EMBL" id="KAF2639299.1"/>
    </source>
</evidence>
<feature type="region of interest" description="Disordered" evidence="1">
    <location>
        <begin position="276"/>
        <end position="314"/>
    </location>
</feature>
<proteinExistence type="predicted"/>
<reference evidence="2" key="1">
    <citation type="journal article" date="2020" name="Stud. Mycol.">
        <title>101 Dothideomycetes genomes: a test case for predicting lifestyles and emergence of pathogens.</title>
        <authorList>
            <person name="Haridas S."/>
            <person name="Albert R."/>
            <person name="Binder M."/>
            <person name="Bloem J."/>
            <person name="Labutti K."/>
            <person name="Salamov A."/>
            <person name="Andreopoulos B."/>
            <person name="Baker S."/>
            <person name="Barry K."/>
            <person name="Bills G."/>
            <person name="Bluhm B."/>
            <person name="Cannon C."/>
            <person name="Castanera R."/>
            <person name="Culley D."/>
            <person name="Daum C."/>
            <person name="Ezra D."/>
            <person name="Gonzalez J."/>
            <person name="Henrissat B."/>
            <person name="Kuo A."/>
            <person name="Liang C."/>
            <person name="Lipzen A."/>
            <person name="Lutzoni F."/>
            <person name="Magnuson J."/>
            <person name="Mondo S."/>
            <person name="Nolan M."/>
            <person name="Ohm R."/>
            <person name="Pangilinan J."/>
            <person name="Park H.-J."/>
            <person name="Ramirez L."/>
            <person name="Alfaro M."/>
            <person name="Sun H."/>
            <person name="Tritt A."/>
            <person name="Yoshinaga Y."/>
            <person name="Zwiers L.-H."/>
            <person name="Turgeon B."/>
            <person name="Goodwin S."/>
            <person name="Spatafora J."/>
            <person name="Crous P."/>
            <person name="Grigoriev I."/>
        </authorList>
    </citation>
    <scope>NUCLEOTIDE SEQUENCE</scope>
    <source>
        <strain evidence="2">CBS 473.64</strain>
    </source>
</reference>
<feature type="compositionally biased region" description="Basic and acidic residues" evidence="1">
    <location>
        <begin position="495"/>
        <end position="515"/>
    </location>
</feature>
<evidence type="ECO:0008006" key="4">
    <source>
        <dbReference type="Google" id="ProtNLM"/>
    </source>
</evidence>
<dbReference type="Proteomes" id="UP000799753">
    <property type="component" value="Unassembled WGS sequence"/>
</dbReference>
<evidence type="ECO:0000313" key="3">
    <source>
        <dbReference type="Proteomes" id="UP000799753"/>
    </source>
</evidence>
<gene>
    <name evidence="2" type="ORF">P280DRAFT_58482</name>
</gene>
<feature type="compositionally biased region" description="Pro residues" evidence="1">
    <location>
        <begin position="301"/>
        <end position="314"/>
    </location>
</feature>
<organism evidence="2 3">
    <name type="scientific">Massarina eburnea CBS 473.64</name>
    <dbReference type="NCBI Taxonomy" id="1395130"/>
    <lineage>
        <taxon>Eukaryota</taxon>
        <taxon>Fungi</taxon>
        <taxon>Dikarya</taxon>
        <taxon>Ascomycota</taxon>
        <taxon>Pezizomycotina</taxon>
        <taxon>Dothideomycetes</taxon>
        <taxon>Pleosporomycetidae</taxon>
        <taxon>Pleosporales</taxon>
        <taxon>Massarineae</taxon>
        <taxon>Massarinaceae</taxon>
        <taxon>Massarina</taxon>
    </lineage>
</organism>
<name>A0A6A6RUN6_9PLEO</name>
<feature type="region of interest" description="Disordered" evidence="1">
    <location>
        <begin position="28"/>
        <end position="248"/>
    </location>
</feature>
<dbReference type="OrthoDB" id="3800349at2759"/>
<protein>
    <recommendedName>
        <fullName evidence="4">Glycine zipper 2TM domain-containing protein</fullName>
    </recommendedName>
</protein>
<dbReference type="EMBL" id="MU006787">
    <property type="protein sequence ID" value="KAF2639299.1"/>
    <property type="molecule type" value="Genomic_DNA"/>
</dbReference>
<feature type="compositionally biased region" description="Polar residues" evidence="1">
    <location>
        <begin position="223"/>
        <end position="234"/>
    </location>
</feature>
<feature type="compositionally biased region" description="Polar residues" evidence="1">
    <location>
        <begin position="278"/>
        <end position="291"/>
    </location>
</feature>
<feature type="compositionally biased region" description="Basic residues" evidence="1">
    <location>
        <begin position="397"/>
        <end position="410"/>
    </location>
</feature>
<accession>A0A6A6RUN6</accession>
<feature type="compositionally biased region" description="Basic and acidic residues" evidence="1">
    <location>
        <begin position="44"/>
        <end position="62"/>
    </location>
</feature>
<feature type="region of interest" description="Disordered" evidence="1">
    <location>
        <begin position="468"/>
        <end position="540"/>
    </location>
</feature>
<feature type="compositionally biased region" description="Basic and acidic residues" evidence="1">
    <location>
        <begin position="468"/>
        <end position="487"/>
    </location>
</feature>
<evidence type="ECO:0000256" key="1">
    <source>
        <dbReference type="SAM" id="MobiDB-lite"/>
    </source>
</evidence>
<feature type="compositionally biased region" description="Basic residues" evidence="1">
    <location>
        <begin position="529"/>
        <end position="540"/>
    </location>
</feature>
<sequence>MSVLALKALGYGADRIPDKFWHNVPGGFFCPPDAKKSKNKKRNKSEQRNDDRGRNRSTRERSSPSAYSDYSENDSDYESDQRRRNRRRRAKSLGRSRSRSSSRGRSEERSGDLLNYQMERADRVERGPQFSLPPTSEYRPYDPRDYAPPSASPAGTSQAHYGYPPQVNIAFRSRSATSPSEYPPSPRPQLLRSAVGNKTSPSPRSRRATVPSERPSLIHPQLHESTMTSRTPSGHSLPIPPSPFLDTLRSGTPLNASFSPSYAPPLAAVLSRPILSRPASNPTQPSSTASRYTPGAGYTPSPAPMQAPMPPPNPTNTPYVPGVYVPAVSVAPASPNYRAHGIAYPSPPPFYRQESRSQPSVAQYPYPDSQMASYDAPDRHGSSASSRHRRYGDEKRHRARSAGHHRRSRSRVTDKVRDRFESLDVHDKGLAASMGGALAGGLVGRNLGRGTLSTLIGAGIGAFGAKEIEKRHDKDKSIRSKSRPRERSRGHRSGSKRDYSRSPSRDRDRRGRYEGDDSYSDSDSDRDARKRRGRSSRHDY</sequence>
<feature type="compositionally biased region" description="Basic residues" evidence="1">
    <location>
        <begin position="83"/>
        <end position="102"/>
    </location>
</feature>
<feature type="region of interest" description="Disordered" evidence="1">
    <location>
        <begin position="348"/>
        <end position="415"/>
    </location>
</feature>
<dbReference type="AlphaFoldDB" id="A0A6A6RUN6"/>